<gene>
    <name evidence="1" type="ORF">HJG44_05570</name>
</gene>
<dbReference type="Proteomes" id="UP000564885">
    <property type="component" value="Unassembled WGS sequence"/>
</dbReference>
<sequence>MITTLKLAGISALLSAGLVTGFSGPEQRVPAPSGKIFHDRAGDSAAASVALASIDPRALATVEVNRTGKTDRVRTREDVRCTDAAWLLVPADCAPNFDASPARTVELRAPGNVSSLIRDGEVKALASR</sequence>
<dbReference type="RefSeq" id="WP_171217398.1">
    <property type="nucleotide sequence ID" value="NZ_JABEPP010000002.1"/>
</dbReference>
<name>A0A849I759_9HYPH</name>
<keyword evidence="2" id="KW-1185">Reference proteome</keyword>
<dbReference type="AlphaFoldDB" id="A0A849I759"/>
<accession>A0A849I759</accession>
<evidence type="ECO:0000313" key="1">
    <source>
        <dbReference type="EMBL" id="NNM71867.1"/>
    </source>
</evidence>
<proteinExistence type="predicted"/>
<reference evidence="1 2" key="1">
    <citation type="submission" date="2020-04" db="EMBL/GenBank/DDBJ databases">
        <title>Enterovirga sp. isolate from soil.</title>
        <authorList>
            <person name="Chea S."/>
            <person name="Kim D.-U."/>
        </authorList>
    </citation>
    <scope>NUCLEOTIDE SEQUENCE [LARGE SCALE GENOMIC DNA]</scope>
    <source>
        <strain evidence="1 2">DB1703</strain>
    </source>
</reference>
<dbReference type="EMBL" id="JABEPP010000002">
    <property type="protein sequence ID" value="NNM71867.1"/>
    <property type="molecule type" value="Genomic_DNA"/>
</dbReference>
<protein>
    <submittedName>
        <fullName evidence="1">Uncharacterized protein</fullName>
    </submittedName>
</protein>
<evidence type="ECO:0000313" key="2">
    <source>
        <dbReference type="Proteomes" id="UP000564885"/>
    </source>
</evidence>
<organism evidence="1 2">
    <name type="scientific">Enterovirga aerilata</name>
    <dbReference type="NCBI Taxonomy" id="2730920"/>
    <lineage>
        <taxon>Bacteria</taxon>
        <taxon>Pseudomonadati</taxon>
        <taxon>Pseudomonadota</taxon>
        <taxon>Alphaproteobacteria</taxon>
        <taxon>Hyphomicrobiales</taxon>
        <taxon>Methylobacteriaceae</taxon>
        <taxon>Enterovirga</taxon>
    </lineage>
</organism>
<comment type="caution">
    <text evidence="1">The sequence shown here is derived from an EMBL/GenBank/DDBJ whole genome shotgun (WGS) entry which is preliminary data.</text>
</comment>